<dbReference type="AlphaFoldDB" id="A0AAE4MIN7"/>
<name>A0AAE4MIN7_9EURY</name>
<sequence length="461" mass="55257">MNNVPLIKVKISEIDIQIRPVFGISSVEVLFECHRRGENYRSSFSKAVFHMYEQTKYFNEIILTEDDFVNTTDENLSYILNRILEHDEEIKMEYDKEYIENSYERFYKANEEVLKRATEGIKNPLVEMIKTYESLNKPYMEWLNNVTRLVSTPRDYLLGFNVAIENNSTFDFLKAHPALINTHQFQTQNIKMLHPFFEENGYSPLHKMMENIHLINESVNQLFQNYIVQMERTIQYPIFTYLPLFFHKEWSEQRKTLLNFGWFYSDELPNELVNEIHEKRNELNIDEVNKMIVEYFRKDRCEILKNMVRGWKDLSYFRCRENIFHEALVNHSRKYFNSSVTLLTIHTEGVITDFVRIELQAAKYKMILAIDDIKKLIEVENISVNKYEIYIDVIEQITKGFIEKFDHSNPEEASNKSRHKIAHGHVYEKESEVNSLKQFLYINEIYHLFVQLNKSEQIKNC</sequence>
<dbReference type="EMBL" id="JAWDKD010000018">
    <property type="protein sequence ID" value="MDV0447270.1"/>
    <property type="molecule type" value="Genomic_DNA"/>
</dbReference>
<dbReference type="Proteomes" id="UP001271789">
    <property type="component" value="Unassembled WGS sequence"/>
</dbReference>
<evidence type="ECO:0000313" key="1">
    <source>
        <dbReference type="EMBL" id="MDV0447270.1"/>
    </source>
</evidence>
<organism evidence="1 2">
    <name type="scientific">Methanolapillus africanus</name>
    <dbReference type="NCBI Taxonomy" id="3028297"/>
    <lineage>
        <taxon>Archaea</taxon>
        <taxon>Methanobacteriati</taxon>
        <taxon>Methanobacteriota</taxon>
        <taxon>Stenosarchaea group</taxon>
        <taxon>Methanomicrobia</taxon>
        <taxon>Methanosarcinales</taxon>
        <taxon>Methanosarcinaceae</taxon>
        <taxon>Methanolapillus</taxon>
    </lineage>
</organism>
<reference evidence="1" key="1">
    <citation type="submission" date="2023-06" db="EMBL/GenBank/DDBJ databases">
        <title>Genome sequence of Methanosarcinaceae archaeon Ag5.</title>
        <authorList>
            <person name="Protasov E."/>
            <person name="Platt K."/>
            <person name="Poehlein A."/>
            <person name="Daniel R."/>
            <person name="Brune A."/>
        </authorList>
    </citation>
    <scope>NUCLEOTIDE SEQUENCE</scope>
    <source>
        <strain evidence="1">Ag5</strain>
    </source>
</reference>
<accession>A0AAE4MIN7</accession>
<comment type="caution">
    <text evidence="1">The sequence shown here is derived from an EMBL/GenBank/DDBJ whole genome shotgun (WGS) entry which is preliminary data.</text>
</comment>
<gene>
    <name evidence="1" type="ORF">MsAg5_11500</name>
</gene>
<protein>
    <submittedName>
        <fullName evidence="1">Uncharacterized protein</fullName>
    </submittedName>
</protein>
<evidence type="ECO:0000313" key="2">
    <source>
        <dbReference type="Proteomes" id="UP001271789"/>
    </source>
</evidence>
<proteinExistence type="predicted"/>
<keyword evidence="2" id="KW-1185">Reference proteome</keyword>